<dbReference type="InterPro" id="IPR036182">
    <property type="entry name" value="PCuAC_sf"/>
</dbReference>
<gene>
    <name evidence="2" type="ORF">FHS88_001636</name>
</gene>
<dbReference type="PANTHER" id="PTHR36302:SF1">
    <property type="entry name" value="COPPER CHAPERONE PCU(A)C"/>
    <property type="match status" value="1"/>
</dbReference>
<dbReference type="RefSeq" id="WP_338146467.1">
    <property type="nucleotide sequence ID" value="NZ_JAAEDJ010000065.1"/>
</dbReference>
<keyword evidence="3" id="KW-1185">Reference proteome</keyword>
<evidence type="ECO:0000256" key="1">
    <source>
        <dbReference type="SAM" id="SignalP"/>
    </source>
</evidence>
<dbReference type="Gene3D" id="2.60.40.1890">
    <property type="entry name" value="PCu(A)C copper chaperone"/>
    <property type="match status" value="1"/>
</dbReference>
<accession>A0A840Y0G0</accession>
<organism evidence="2 3">
    <name type="scientific">Neoroseomonas alkaliterrae</name>
    <dbReference type="NCBI Taxonomy" id="1452450"/>
    <lineage>
        <taxon>Bacteria</taxon>
        <taxon>Pseudomonadati</taxon>
        <taxon>Pseudomonadota</taxon>
        <taxon>Alphaproteobacteria</taxon>
        <taxon>Acetobacterales</taxon>
        <taxon>Acetobacteraceae</taxon>
        <taxon>Neoroseomonas</taxon>
    </lineage>
</organism>
<comment type="caution">
    <text evidence="2">The sequence shown here is derived from an EMBL/GenBank/DDBJ whole genome shotgun (WGS) entry which is preliminary data.</text>
</comment>
<evidence type="ECO:0008006" key="4">
    <source>
        <dbReference type="Google" id="ProtNLM"/>
    </source>
</evidence>
<feature type="signal peptide" evidence="1">
    <location>
        <begin position="1"/>
        <end position="22"/>
    </location>
</feature>
<evidence type="ECO:0000313" key="2">
    <source>
        <dbReference type="EMBL" id="MBB5689511.1"/>
    </source>
</evidence>
<dbReference type="EMBL" id="JACIJE010000003">
    <property type="protein sequence ID" value="MBB5689511.1"/>
    <property type="molecule type" value="Genomic_DNA"/>
</dbReference>
<feature type="chain" id="PRO_5033012205" description="Copper chaperone PCu(A)C" evidence="1">
    <location>
        <begin position="23"/>
        <end position="155"/>
    </location>
</feature>
<dbReference type="InterPro" id="IPR007410">
    <property type="entry name" value="LpqE-like"/>
</dbReference>
<dbReference type="Proteomes" id="UP000562254">
    <property type="component" value="Unassembled WGS sequence"/>
</dbReference>
<proteinExistence type="predicted"/>
<keyword evidence="1" id="KW-0732">Signal</keyword>
<dbReference type="Pfam" id="PF04314">
    <property type="entry name" value="PCuAC"/>
    <property type="match status" value="1"/>
</dbReference>
<name>A0A840Y0G0_9PROT</name>
<protein>
    <recommendedName>
        <fullName evidence="4">Copper chaperone PCu(A)C</fullName>
    </recommendedName>
</protein>
<dbReference type="InterPro" id="IPR058248">
    <property type="entry name" value="Lxx211020-like"/>
</dbReference>
<sequence length="155" mass="16395">MITLTRRGLIAAAAILPLPAAARDYAAGEIRIANPWTRAAGANANGAGFMTLRNTGSQPDRLLAAASPIARVVELHTHVREGEVMRMRPVQDIPVPAGQTVELRPGGLHIMLIGLNAPLQQGARVPLTLRFERAGEVQVELAVEAAGARGSGHRH</sequence>
<reference evidence="2 3" key="1">
    <citation type="submission" date="2020-08" db="EMBL/GenBank/DDBJ databases">
        <title>Genomic Encyclopedia of Type Strains, Phase IV (KMG-IV): sequencing the most valuable type-strain genomes for metagenomic binning, comparative biology and taxonomic classification.</title>
        <authorList>
            <person name="Goeker M."/>
        </authorList>
    </citation>
    <scope>NUCLEOTIDE SEQUENCE [LARGE SCALE GENOMIC DNA]</scope>
    <source>
        <strain evidence="2 3">DSM 25895</strain>
    </source>
</reference>
<dbReference type="AlphaFoldDB" id="A0A840Y0G0"/>
<evidence type="ECO:0000313" key="3">
    <source>
        <dbReference type="Proteomes" id="UP000562254"/>
    </source>
</evidence>
<dbReference type="SUPFAM" id="SSF110087">
    <property type="entry name" value="DR1885-like metal-binding protein"/>
    <property type="match status" value="1"/>
</dbReference>
<dbReference type="PANTHER" id="PTHR36302">
    <property type="entry name" value="BLR7088 PROTEIN"/>
    <property type="match status" value="1"/>
</dbReference>